<feature type="binding site" evidence="9">
    <location>
        <position position="237"/>
    </location>
    <ligand>
        <name>S-adenosyl-L-methionine</name>
        <dbReference type="ChEBI" id="CHEBI:59789"/>
    </ligand>
</feature>
<proteinExistence type="inferred from homology"/>
<dbReference type="InterPro" id="IPR049470">
    <property type="entry name" value="TRM61_C"/>
</dbReference>
<evidence type="ECO:0000259" key="11">
    <source>
        <dbReference type="Pfam" id="PF08704"/>
    </source>
</evidence>
<protein>
    <recommendedName>
        <fullName evidence="2 8">tRNA (adenine(58)-N(1))-methyltransferase</fullName>
        <ecNumber evidence="2 8">2.1.1.220</ecNumber>
    </recommendedName>
</protein>
<reference evidence="12 13" key="1">
    <citation type="journal article" date="2019" name="Genome Biol. Evol.">
        <title>Nanopore Sequencing Significantly Improves Genome Assembly of the Protozoan Parasite Trypanosoma cruzi.</title>
        <authorList>
            <person name="Diaz-Viraque F."/>
            <person name="Pita S."/>
            <person name="Greif G."/>
            <person name="de Souza R.C.M."/>
            <person name="Iraola G."/>
            <person name="Robello C."/>
        </authorList>
    </citation>
    <scope>NUCLEOTIDE SEQUENCE [LARGE SCALE GENOMIC DNA]</scope>
    <source>
        <strain evidence="12 13">Berenice</strain>
    </source>
</reference>
<dbReference type="EMBL" id="JABDHM010000030">
    <property type="protein sequence ID" value="KAF5222066.1"/>
    <property type="molecule type" value="Genomic_DNA"/>
</dbReference>
<sequence>MRSFPYLFFFFSCVPAFFSFWSVLLGMLAARGAVAKEGDTVLLVRGHLNLTPLTLRPGDLLHCKEGKFRHDDIIGRPLGTWVTGQSNIKGDTSRPPRLLVLQNSADLWTQAVPHRTQIIYDTDIAVIIFNLRLSPGCRVAEAGTGSGSLTHSIARTVAPNGMVYTFDFHKGRCLEARQEFRRNGLPASLVTCNWRDVCSKSLESDVSAGVEDEIGEGTDPKHGFGLSRHHVDAVFLDVPAPWLAIENVLHILRPGGMLCTFSPCIEQSQRTAQRLREEPFEFIDIRTVEALTKYFKPSFKRDREEDGRPSRPKLRPTLVSKGHSAYLTFARRRLERIPGLDDEDEERNDVSPRSGEEENAAS</sequence>
<dbReference type="GO" id="GO:0031515">
    <property type="term" value="C:tRNA (m1A) methyltransferase complex"/>
    <property type="evidence" value="ECO:0007669"/>
    <property type="project" value="UniProtKB-UniRule"/>
</dbReference>
<dbReference type="SUPFAM" id="SSF53335">
    <property type="entry name" value="S-adenosyl-L-methionine-dependent methyltransferases"/>
    <property type="match status" value="1"/>
</dbReference>
<name>A0A7J6Y6K2_TRYCR</name>
<dbReference type="SMR" id="A0A7J6Y6K2"/>
<dbReference type="GO" id="GO:0030488">
    <property type="term" value="P:tRNA methylation"/>
    <property type="evidence" value="ECO:0007669"/>
    <property type="project" value="InterPro"/>
</dbReference>
<dbReference type="Pfam" id="PF08704">
    <property type="entry name" value="GCD14"/>
    <property type="match status" value="2"/>
</dbReference>
<dbReference type="VEuPathDB" id="TriTrypDB:BCY84_15923"/>
<evidence type="ECO:0000256" key="10">
    <source>
        <dbReference type="SAM" id="MobiDB-lite"/>
    </source>
</evidence>
<evidence type="ECO:0000256" key="8">
    <source>
        <dbReference type="PIRNR" id="PIRNR017269"/>
    </source>
</evidence>
<dbReference type="PROSITE" id="PS51620">
    <property type="entry name" value="SAM_TRM61"/>
    <property type="match status" value="1"/>
</dbReference>
<keyword evidence="5 8" id="KW-0949">S-adenosyl-L-methionine</keyword>
<feature type="domain" description="tRNA (adenine(58)-N(1))-methyltransferase catalytic subunit TRM61 C-terminal" evidence="11">
    <location>
        <begin position="100"/>
        <end position="208"/>
    </location>
</feature>
<dbReference type="Gene3D" id="3.10.330.20">
    <property type="match status" value="1"/>
</dbReference>
<evidence type="ECO:0000256" key="4">
    <source>
        <dbReference type="ARBA" id="ARBA00022679"/>
    </source>
</evidence>
<dbReference type="EC" id="2.1.1.220" evidence="2 8"/>
<dbReference type="PANTHER" id="PTHR12133:SF2">
    <property type="entry name" value="TRNA (ADENINE(58)-N(1))-METHYLTRANSFERASE CATALYTIC SUBUNIT TRMT61A"/>
    <property type="match status" value="1"/>
</dbReference>
<comment type="similarity">
    <text evidence="8">Belongs to the class I-like SAM-binding methyltransferase superfamily. TRM61 family.</text>
</comment>
<feature type="region of interest" description="Disordered" evidence="10">
    <location>
        <begin position="337"/>
        <end position="362"/>
    </location>
</feature>
<feature type="domain" description="tRNA (adenine(58)-N(1))-methyltransferase catalytic subunit TRM61 C-terminal" evidence="11">
    <location>
        <begin position="221"/>
        <end position="296"/>
    </location>
</feature>
<comment type="caution">
    <text evidence="12">The sequence shown here is derived from an EMBL/GenBank/DDBJ whole genome shotgun (WGS) entry which is preliminary data.</text>
</comment>
<dbReference type="InterPro" id="IPR014816">
    <property type="entry name" value="tRNA_MeTrfase_Gcd14"/>
</dbReference>
<evidence type="ECO:0000313" key="13">
    <source>
        <dbReference type="Proteomes" id="UP000583944"/>
    </source>
</evidence>
<organism evidence="12 13">
    <name type="scientific">Trypanosoma cruzi</name>
    <dbReference type="NCBI Taxonomy" id="5693"/>
    <lineage>
        <taxon>Eukaryota</taxon>
        <taxon>Discoba</taxon>
        <taxon>Euglenozoa</taxon>
        <taxon>Kinetoplastea</taxon>
        <taxon>Metakinetoplastina</taxon>
        <taxon>Trypanosomatida</taxon>
        <taxon>Trypanosomatidae</taxon>
        <taxon>Trypanosoma</taxon>
        <taxon>Schizotrypanum</taxon>
    </lineage>
</organism>
<evidence type="ECO:0000256" key="5">
    <source>
        <dbReference type="ARBA" id="ARBA00022691"/>
    </source>
</evidence>
<evidence type="ECO:0000256" key="7">
    <source>
        <dbReference type="ARBA" id="ARBA00023242"/>
    </source>
</evidence>
<keyword evidence="6 8" id="KW-0819">tRNA processing</keyword>
<gene>
    <name evidence="12" type="ORF">ECC02_004820</name>
</gene>
<evidence type="ECO:0000313" key="12">
    <source>
        <dbReference type="EMBL" id="KAF5222066.1"/>
    </source>
</evidence>
<feature type="binding site" evidence="9">
    <location>
        <position position="205"/>
    </location>
    <ligand>
        <name>S-adenosyl-L-methionine</name>
        <dbReference type="ChEBI" id="CHEBI:59789"/>
    </ligand>
</feature>
<dbReference type="Pfam" id="PF14801">
    <property type="entry name" value="TrmI-like_N"/>
    <property type="match status" value="1"/>
</dbReference>
<evidence type="ECO:0000256" key="6">
    <source>
        <dbReference type="ARBA" id="ARBA00022694"/>
    </source>
</evidence>
<dbReference type="Gene3D" id="3.40.50.150">
    <property type="entry name" value="Vaccinia Virus protein VP39"/>
    <property type="match status" value="1"/>
</dbReference>
<evidence type="ECO:0000256" key="1">
    <source>
        <dbReference type="ARBA" id="ARBA00004123"/>
    </source>
</evidence>
<evidence type="ECO:0000256" key="3">
    <source>
        <dbReference type="ARBA" id="ARBA00022603"/>
    </source>
</evidence>
<dbReference type="FunFam" id="3.40.50.150:FF:000422">
    <property type="entry name" value="tRNA (adenine(58)-N(1))-methyltransferase"/>
    <property type="match status" value="1"/>
</dbReference>
<feature type="binding site" evidence="9">
    <location>
        <begin position="146"/>
        <end position="149"/>
    </location>
    <ligand>
        <name>S-adenosyl-L-methionine</name>
        <dbReference type="ChEBI" id="CHEBI:59789"/>
    </ligand>
</feature>
<dbReference type="OrthoDB" id="1925287at2759"/>
<dbReference type="AlphaFoldDB" id="A0A7J6Y6K2"/>
<keyword evidence="4 8" id="KW-0808">Transferase</keyword>
<dbReference type="PIRSF" id="PIRSF017269">
    <property type="entry name" value="GCD14"/>
    <property type="match status" value="1"/>
</dbReference>
<dbReference type="Proteomes" id="UP000583944">
    <property type="component" value="Unassembled WGS sequence"/>
</dbReference>
<keyword evidence="7" id="KW-0539">Nucleus</keyword>
<dbReference type="OMA" id="RPDHRMI"/>
<comment type="catalytic activity">
    <reaction evidence="8">
        <text>adenosine(58) in tRNA + S-adenosyl-L-methionine = N(1)-methyladenosine(58) in tRNA + S-adenosyl-L-homocysteine + H(+)</text>
        <dbReference type="Rhea" id="RHEA:43152"/>
        <dbReference type="Rhea" id="RHEA-COMP:10365"/>
        <dbReference type="Rhea" id="RHEA-COMP:10366"/>
        <dbReference type="ChEBI" id="CHEBI:15378"/>
        <dbReference type="ChEBI" id="CHEBI:57856"/>
        <dbReference type="ChEBI" id="CHEBI:59789"/>
        <dbReference type="ChEBI" id="CHEBI:74411"/>
        <dbReference type="ChEBI" id="CHEBI:74491"/>
        <dbReference type="EC" id="2.1.1.220"/>
    </reaction>
</comment>
<evidence type="ECO:0000256" key="2">
    <source>
        <dbReference type="ARBA" id="ARBA00012796"/>
    </source>
</evidence>
<feature type="binding site" evidence="9">
    <location>
        <position position="167"/>
    </location>
    <ligand>
        <name>S-adenosyl-L-methionine</name>
        <dbReference type="ChEBI" id="CHEBI:59789"/>
    </ligand>
</feature>
<accession>A0A7J6Y6K2</accession>
<dbReference type="VEuPathDB" id="TriTrypDB:ECC02_004820"/>
<keyword evidence="3 8" id="KW-0489">Methyltransferase</keyword>
<evidence type="ECO:0000256" key="9">
    <source>
        <dbReference type="PIRSR" id="PIRSR017269-1"/>
    </source>
</evidence>
<dbReference type="InterPro" id="IPR029063">
    <property type="entry name" value="SAM-dependent_MTases_sf"/>
</dbReference>
<dbReference type="GO" id="GO:0160107">
    <property type="term" value="F:tRNA (adenine(58)-N1)-methyltransferase activity"/>
    <property type="evidence" value="ECO:0007669"/>
    <property type="project" value="UniProtKB-EC"/>
</dbReference>
<dbReference type="GO" id="GO:0005634">
    <property type="term" value="C:nucleus"/>
    <property type="evidence" value="ECO:0007669"/>
    <property type="project" value="UniProtKB-SubCell"/>
</dbReference>
<comment type="subcellular location">
    <subcellularLocation>
        <location evidence="1">Nucleus</location>
    </subcellularLocation>
</comment>
<dbReference type="PANTHER" id="PTHR12133">
    <property type="entry name" value="TRNA (ADENINE(58)-N(1))-METHYLTRANSFERASE"/>
    <property type="match status" value="1"/>
</dbReference>